<dbReference type="AlphaFoldDB" id="A0A2T6ZDC6"/>
<comment type="caution">
    <text evidence="1">The sequence shown here is derived from an EMBL/GenBank/DDBJ whole genome shotgun (WGS) entry which is preliminary data.</text>
</comment>
<accession>A0A2T6ZDC6</accession>
<evidence type="ECO:0000313" key="1">
    <source>
        <dbReference type="EMBL" id="PUU73479.1"/>
    </source>
</evidence>
<dbReference type="Proteomes" id="UP000244722">
    <property type="component" value="Unassembled WGS sequence"/>
</dbReference>
<protein>
    <submittedName>
        <fullName evidence="1">Uncharacterized protein</fullName>
    </submittedName>
</protein>
<sequence length="78" mass="8729">MQSPSSRLLFHLPHVALITKALLGCLLLKIRLIENFIILWYHTTVARAVSSKRLREEDKILGPGLFGRGCGWLGGVFV</sequence>
<gene>
    <name evidence="1" type="ORF">B9Z19DRAFT_1094970</name>
</gene>
<dbReference type="EMBL" id="NESQ01000373">
    <property type="protein sequence ID" value="PUU73479.1"/>
    <property type="molecule type" value="Genomic_DNA"/>
</dbReference>
<proteinExistence type="predicted"/>
<reference evidence="1 2" key="1">
    <citation type="submission" date="2017-04" db="EMBL/GenBank/DDBJ databases">
        <title>Draft genome sequence of Tuber borchii Vittad., a whitish edible truffle.</title>
        <authorList>
            <consortium name="DOE Joint Genome Institute"/>
            <person name="Murat C."/>
            <person name="Kuo A."/>
            <person name="Barry K.W."/>
            <person name="Clum A."/>
            <person name="Dockter R.B."/>
            <person name="Fauchery L."/>
            <person name="Iotti M."/>
            <person name="Kohler A."/>
            <person name="Labutti K."/>
            <person name="Lindquist E.A."/>
            <person name="Lipzen A."/>
            <person name="Ohm R.A."/>
            <person name="Wang M."/>
            <person name="Grigoriev I.V."/>
            <person name="Zambonelli A."/>
            <person name="Martin F.M."/>
        </authorList>
    </citation>
    <scope>NUCLEOTIDE SEQUENCE [LARGE SCALE GENOMIC DNA]</scope>
    <source>
        <strain evidence="1 2">Tbo3840</strain>
    </source>
</reference>
<evidence type="ECO:0000313" key="2">
    <source>
        <dbReference type="Proteomes" id="UP000244722"/>
    </source>
</evidence>
<name>A0A2T6ZDC6_TUBBO</name>
<organism evidence="1 2">
    <name type="scientific">Tuber borchii</name>
    <name type="common">White truffle</name>
    <dbReference type="NCBI Taxonomy" id="42251"/>
    <lineage>
        <taxon>Eukaryota</taxon>
        <taxon>Fungi</taxon>
        <taxon>Dikarya</taxon>
        <taxon>Ascomycota</taxon>
        <taxon>Pezizomycotina</taxon>
        <taxon>Pezizomycetes</taxon>
        <taxon>Pezizales</taxon>
        <taxon>Tuberaceae</taxon>
        <taxon>Tuber</taxon>
    </lineage>
</organism>
<keyword evidence="2" id="KW-1185">Reference proteome</keyword>